<gene>
    <name evidence="1" type="ORF">HNQ61_005350</name>
</gene>
<dbReference type="AlphaFoldDB" id="A0A841H7K8"/>
<protein>
    <submittedName>
        <fullName evidence="1">Uncharacterized protein</fullName>
    </submittedName>
</protein>
<evidence type="ECO:0000313" key="1">
    <source>
        <dbReference type="EMBL" id="MBB6073679.1"/>
    </source>
</evidence>
<keyword evidence="2" id="KW-1185">Reference proteome</keyword>
<name>A0A841H7K8_9BACT</name>
<organism evidence="1 2">
    <name type="scientific">Longimicrobium terrae</name>
    <dbReference type="NCBI Taxonomy" id="1639882"/>
    <lineage>
        <taxon>Bacteria</taxon>
        <taxon>Pseudomonadati</taxon>
        <taxon>Gemmatimonadota</taxon>
        <taxon>Longimicrobiia</taxon>
        <taxon>Longimicrobiales</taxon>
        <taxon>Longimicrobiaceae</taxon>
        <taxon>Longimicrobium</taxon>
    </lineage>
</organism>
<dbReference type="EMBL" id="JACHIA010000027">
    <property type="protein sequence ID" value="MBB6073679.1"/>
    <property type="molecule type" value="Genomic_DNA"/>
</dbReference>
<reference evidence="1 2" key="1">
    <citation type="submission" date="2020-08" db="EMBL/GenBank/DDBJ databases">
        <title>Genomic Encyclopedia of Type Strains, Phase IV (KMG-IV): sequencing the most valuable type-strain genomes for metagenomic binning, comparative biology and taxonomic classification.</title>
        <authorList>
            <person name="Goeker M."/>
        </authorList>
    </citation>
    <scope>NUCLEOTIDE SEQUENCE [LARGE SCALE GENOMIC DNA]</scope>
    <source>
        <strain evidence="1 2">DSM 29007</strain>
    </source>
</reference>
<comment type="caution">
    <text evidence="1">The sequence shown here is derived from an EMBL/GenBank/DDBJ whole genome shotgun (WGS) entry which is preliminary data.</text>
</comment>
<accession>A0A841H7K8</accession>
<dbReference type="RefSeq" id="WP_170035266.1">
    <property type="nucleotide sequence ID" value="NZ_JABDTL010000001.1"/>
</dbReference>
<proteinExistence type="predicted"/>
<dbReference type="Proteomes" id="UP000582837">
    <property type="component" value="Unassembled WGS sequence"/>
</dbReference>
<sequence length="183" mass="20126">MNAPAQQFRVHWARVDLRSADSVLFAVWPSPVNADECFRAAGFTDFGDADDVWDEEAESLLQRMVEALSAYGEPRLASTPLSPLPRWRDRLRGRAPGPLPLIDQLLGPMRWDSLPDAIVEFGSPAVSLRGGSGHFLLWITLPATDAERFEDALPGIAGGHPLVRTDLAWEHLLPGPWRSHGGS</sequence>
<evidence type="ECO:0000313" key="2">
    <source>
        <dbReference type="Proteomes" id="UP000582837"/>
    </source>
</evidence>